<organism evidence="1 2">
    <name type="scientific">Rosa chinensis</name>
    <name type="common">China rose</name>
    <dbReference type="NCBI Taxonomy" id="74649"/>
    <lineage>
        <taxon>Eukaryota</taxon>
        <taxon>Viridiplantae</taxon>
        <taxon>Streptophyta</taxon>
        <taxon>Embryophyta</taxon>
        <taxon>Tracheophyta</taxon>
        <taxon>Spermatophyta</taxon>
        <taxon>Magnoliopsida</taxon>
        <taxon>eudicotyledons</taxon>
        <taxon>Gunneridae</taxon>
        <taxon>Pentapetalae</taxon>
        <taxon>rosids</taxon>
        <taxon>fabids</taxon>
        <taxon>Rosales</taxon>
        <taxon>Rosaceae</taxon>
        <taxon>Rosoideae</taxon>
        <taxon>Rosoideae incertae sedis</taxon>
        <taxon>Rosa</taxon>
    </lineage>
</organism>
<reference evidence="1 2" key="1">
    <citation type="journal article" date="2018" name="Nat. Genet.">
        <title>The Rosa genome provides new insights in the design of modern roses.</title>
        <authorList>
            <person name="Bendahmane M."/>
        </authorList>
    </citation>
    <scope>NUCLEOTIDE SEQUENCE [LARGE SCALE GENOMIC DNA]</scope>
    <source>
        <strain evidence="2">cv. Old Blush</strain>
    </source>
</reference>
<accession>A0A2P6PPB3</accession>
<evidence type="ECO:0000313" key="1">
    <source>
        <dbReference type="EMBL" id="PRQ23775.1"/>
    </source>
</evidence>
<proteinExistence type="predicted"/>
<gene>
    <name evidence="1" type="ORF">RchiOBHm_Chr6g0265081</name>
</gene>
<sequence>MGAISITTLASHASQIPVSLESHPPPISISPNLPLTLSAPHLRCHNPSRIQRKEMVSLSEEHDL</sequence>
<protein>
    <submittedName>
        <fullName evidence="1">Uncharacterized protein</fullName>
    </submittedName>
</protein>
<evidence type="ECO:0000313" key="2">
    <source>
        <dbReference type="Proteomes" id="UP000238479"/>
    </source>
</evidence>
<dbReference type="Gramene" id="PRQ23775">
    <property type="protein sequence ID" value="PRQ23775"/>
    <property type="gene ID" value="RchiOBHm_Chr6g0265081"/>
</dbReference>
<dbReference type="AlphaFoldDB" id="A0A2P6PPB3"/>
<dbReference type="Proteomes" id="UP000238479">
    <property type="component" value="Chromosome 6"/>
</dbReference>
<dbReference type="EMBL" id="PDCK01000044">
    <property type="protein sequence ID" value="PRQ23775.1"/>
    <property type="molecule type" value="Genomic_DNA"/>
</dbReference>
<name>A0A2P6PPB3_ROSCH</name>
<keyword evidence="2" id="KW-1185">Reference proteome</keyword>
<comment type="caution">
    <text evidence="1">The sequence shown here is derived from an EMBL/GenBank/DDBJ whole genome shotgun (WGS) entry which is preliminary data.</text>
</comment>